<evidence type="ECO:0000256" key="2">
    <source>
        <dbReference type="ARBA" id="ARBA00022898"/>
    </source>
</evidence>
<keyword evidence="3" id="KW-0456">Lyase</keyword>
<proteinExistence type="predicted"/>
<dbReference type="InterPro" id="IPR015424">
    <property type="entry name" value="PyrdxlP-dep_Trfase"/>
</dbReference>
<protein>
    <recommendedName>
        <fullName evidence="7">Pyridoxal-dependent decarboxylase</fullName>
    </recommendedName>
</protein>
<dbReference type="Pfam" id="PF00282">
    <property type="entry name" value="Pyridoxal_deC"/>
    <property type="match status" value="1"/>
</dbReference>
<evidence type="ECO:0008006" key="7">
    <source>
        <dbReference type="Google" id="ProtNLM"/>
    </source>
</evidence>
<dbReference type="InterPro" id="IPR002129">
    <property type="entry name" value="PyrdxlP-dep_de-COase"/>
</dbReference>
<evidence type="ECO:0000313" key="6">
    <source>
        <dbReference type="Proteomes" id="UP000664417"/>
    </source>
</evidence>
<dbReference type="InterPro" id="IPR015421">
    <property type="entry name" value="PyrdxlP-dep_Trfase_major"/>
</dbReference>
<dbReference type="PANTHER" id="PTHR42735:SF4">
    <property type="entry name" value="PYRIDOXAL PHOSPHATE-DEPENDENT DECARBOXYLASE FAMILY PROTEIN"/>
    <property type="match status" value="1"/>
</dbReference>
<accession>A0A8J7QHA2</accession>
<dbReference type="PANTHER" id="PTHR42735">
    <property type="match status" value="1"/>
</dbReference>
<dbReference type="RefSeq" id="WP_207860119.1">
    <property type="nucleotide sequence ID" value="NZ_JAFREP010000016.1"/>
</dbReference>
<gene>
    <name evidence="5" type="ORF">J3U88_16940</name>
</gene>
<comment type="cofactor">
    <cofactor evidence="1 4">
        <name>pyridoxal 5'-phosphate</name>
        <dbReference type="ChEBI" id="CHEBI:597326"/>
    </cofactor>
</comment>
<dbReference type="InterPro" id="IPR021115">
    <property type="entry name" value="Pyridoxal-P_BS"/>
</dbReference>
<dbReference type="GO" id="GO:0019752">
    <property type="term" value="P:carboxylic acid metabolic process"/>
    <property type="evidence" value="ECO:0007669"/>
    <property type="project" value="InterPro"/>
</dbReference>
<dbReference type="AlphaFoldDB" id="A0A8J7QHA2"/>
<dbReference type="SUPFAM" id="SSF53383">
    <property type="entry name" value="PLP-dependent transferases"/>
    <property type="match status" value="1"/>
</dbReference>
<dbReference type="EMBL" id="JAFREP010000016">
    <property type="protein sequence ID" value="MBO1320165.1"/>
    <property type="molecule type" value="Genomic_DNA"/>
</dbReference>
<comment type="caution">
    <text evidence="5">The sequence shown here is derived from an EMBL/GenBank/DDBJ whole genome shotgun (WGS) entry which is preliminary data.</text>
</comment>
<organism evidence="5 6">
    <name type="scientific">Acanthopleuribacter pedis</name>
    <dbReference type="NCBI Taxonomy" id="442870"/>
    <lineage>
        <taxon>Bacteria</taxon>
        <taxon>Pseudomonadati</taxon>
        <taxon>Acidobacteriota</taxon>
        <taxon>Holophagae</taxon>
        <taxon>Acanthopleuribacterales</taxon>
        <taxon>Acanthopleuribacteraceae</taxon>
        <taxon>Acanthopleuribacter</taxon>
    </lineage>
</organism>
<evidence type="ECO:0000313" key="5">
    <source>
        <dbReference type="EMBL" id="MBO1320165.1"/>
    </source>
</evidence>
<dbReference type="PROSITE" id="PS00392">
    <property type="entry name" value="DDC_GAD_HDC_YDC"/>
    <property type="match status" value="1"/>
</dbReference>
<dbReference type="Gene3D" id="3.40.640.10">
    <property type="entry name" value="Type I PLP-dependent aspartate aminotransferase-like (Major domain)"/>
    <property type="match status" value="1"/>
</dbReference>
<keyword evidence="2 4" id="KW-0663">Pyridoxal phosphate</keyword>
<feature type="modified residue" description="N6-(pyridoxal phosphate)lysine" evidence="4">
    <location>
        <position position="418"/>
    </location>
</feature>
<evidence type="ECO:0000256" key="3">
    <source>
        <dbReference type="ARBA" id="ARBA00023239"/>
    </source>
</evidence>
<name>A0A8J7QHA2_9BACT</name>
<dbReference type="GO" id="GO:0016831">
    <property type="term" value="F:carboxy-lyase activity"/>
    <property type="evidence" value="ECO:0007669"/>
    <property type="project" value="InterPro"/>
</dbReference>
<dbReference type="InterPro" id="IPR050477">
    <property type="entry name" value="GrpII_AminoAcid_Decarb"/>
</dbReference>
<dbReference type="GO" id="GO:0030170">
    <property type="term" value="F:pyridoxal phosphate binding"/>
    <property type="evidence" value="ECO:0007669"/>
    <property type="project" value="InterPro"/>
</dbReference>
<evidence type="ECO:0000256" key="1">
    <source>
        <dbReference type="ARBA" id="ARBA00001933"/>
    </source>
</evidence>
<keyword evidence="6" id="KW-1185">Reference proteome</keyword>
<reference evidence="5" key="1">
    <citation type="submission" date="2021-03" db="EMBL/GenBank/DDBJ databases">
        <authorList>
            <person name="Wang G."/>
        </authorList>
    </citation>
    <scope>NUCLEOTIDE SEQUENCE</scope>
    <source>
        <strain evidence="5">KCTC 12899</strain>
    </source>
</reference>
<evidence type="ECO:0000256" key="4">
    <source>
        <dbReference type="PIRSR" id="PIRSR602129-50"/>
    </source>
</evidence>
<sequence>MPHSDLSFMHPFFLGAYAENDHVFEKTLLEFLRDHAYWRRNFHPENRPPIPTNAPYREDYNEFLAQMQQELHTLSADLKKSVPFFSPRYMGHMAADLLLPGVLAQIMTILYNPNNVSDDAAPATLAKELEVGTQLARMFGYNTDPSEEPCAWGHLTSGGTVANYEGIWNLRSVRFYPLSLAQAVKDLGIKLPDVGPKNQQLDQYSKWELFNLSIRDTILLMRKVTAHVKEEYEKKQFQAFSEAVIKESVAHLGMAGFFLRHPEIKQPKLVIPQSAHYSWEKAMKILGMGTAHIEKIRTDVHMRMEISHLKEVIEEHYQQQIPVLGMIGVLGSTEFGSVDPIHKMVEVRDEYAAKGFYFGIHVDAAWGGYMTSLFRLPDGGFVPHEDVCKEFKYFPHKGTWQAFKAVSEADSITIDPHKLGYLPFPCGAFVSKDSGVLDFISQKAAYVFDVKEDPLKKPAAKKLLGLGQYIMEGSKPGSAAAAAYVTHRCIPLHNEGFGRIMAHSMRACEYFYDKLMDVRRHLKELVTITIPFTPDTNLVCFAINPKGNPHLALLNHFSRKVFQHMKINPQQPLQAHDFFGSFTSLSKDALTDEDAARIFEELGINGDTFCHHVTDRTRESDHIYLIRHTLMNPWLMYEDNGMNYIDRYCAFLFRAIKTEMGRAIGRG</sequence>
<dbReference type="Proteomes" id="UP000664417">
    <property type="component" value="Unassembled WGS sequence"/>
</dbReference>